<organism evidence="1 2">
    <name type="scientific">Lacihabitans soyangensis</name>
    <dbReference type="NCBI Taxonomy" id="869394"/>
    <lineage>
        <taxon>Bacteria</taxon>
        <taxon>Pseudomonadati</taxon>
        <taxon>Bacteroidota</taxon>
        <taxon>Cytophagia</taxon>
        <taxon>Cytophagales</taxon>
        <taxon>Leadbetterellaceae</taxon>
        <taxon>Lacihabitans</taxon>
    </lineage>
</organism>
<dbReference type="Proteomes" id="UP001204144">
    <property type="component" value="Unassembled WGS sequence"/>
</dbReference>
<sequence length="329" mass="38409">MKRIFGGKIVYYLGAGASANSIPTVGDISYRLDHLYSFLFNNSNSIIGISTSNGIVDREKYDVFLGIIKKWNLLVKQTPSIDTLAKRLFDQRKDIEYKEYKLFLTVLMNFFHCIKKNKEGITEINNLEGRYENLLRSINQSSTLVPNGKKIIPNNFEFISWNYDFQLDLSSQLDDLNLLNENNIVLKKLNGSSLVVDIKPPNLLDVSESIIVQYLFRLYEHFHYNNQLNIPLKFSWEPNDFDFLYELACKTDYVVVIGYSFPTFNRVIDNLFFQSLRKNTIVYTQGYNYQDSERIEKYLNQTFSSNKPIFTTIPVESPFFFVPPVYFES</sequence>
<accession>A0AAE3KUT5</accession>
<dbReference type="AlphaFoldDB" id="A0AAE3KUT5"/>
<comment type="caution">
    <text evidence="1">The sequence shown here is derived from an EMBL/GenBank/DDBJ whole genome shotgun (WGS) entry which is preliminary data.</text>
</comment>
<evidence type="ECO:0000313" key="1">
    <source>
        <dbReference type="EMBL" id="MCP9765937.1"/>
    </source>
</evidence>
<dbReference type="RefSeq" id="WP_255039644.1">
    <property type="nucleotide sequence ID" value="NZ_RJUF01000194.1"/>
</dbReference>
<evidence type="ECO:0008006" key="3">
    <source>
        <dbReference type="Google" id="ProtNLM"/>
    </source>
</evidence>
<protein>
    <recommendedName>
        <fullName evidence="3">SIR2-like domain-containing protein</fullName>
    </recommendedName>
</protein>
<proteinExistence type="predicted"/>
<evidence type="ECO:0000313" key="2">
    <source>
        <dbReference type="Proteomes" id="UP001204144"/>
    </source>
</evidence>
<keyword evidence="2" id="KW-1185">Reference proteome</keyword>
<reference evidence="1 2" key="1">
    <citation type="submission" date="2018-11" db="EMBL/GenBank/DDBJ databases">
        <title>Novel bacteria species description.</title>
        <authorList>
            <person name="Han J.-H."/>
        </authorList>
    </citation>
    <scope>NUCLEOTIDE SEQUENCE [LARGE SCALE GENOMIC DNA]</scope>
    <source>
        <strain evidence="1 2">KCTC23259</strain>
    </source>
</reference>
<gene>
    <name evidence="1" type="ORF">EGI31_23625</name>
</gene>
<name>A0AAE3KUT5_9BACT</name>
<dbReference type="EMBL" id="RJUF01000194">
    <property type="protein sequence ID" value="MCP9765937.1"/>
    <property type="molecule type" value="Genomic_DNA"/>
</dbReference>